<name>A0A7R9QR32_9ACAR</name>
<protein>
    <recommendedName>
        <fullName evidence="1">UBC core domain-containing protein</fullName>
    </recommendedName>
</protein>
<dbReference type="OrthoDB" id="1158011at2759"/>
<dbReference type="InterPro" id="IPR000608">
    <property type="entry name" value="UBC"/>
</dbReference>
<dbReference type="CDD" id="cd23799">
    <property type="entry name" value="UBCc_UBE2J"/>
    <property type="match status" value="1"/>
</dbReference>
<dbReference type="Gene3D" id="3.10.110.10">
    <property type="entry name" value="Ubiquitin Conjugating Enzyme"/>
    <property type="match status" value="1"/>
</dbReference>
<dbReference type="Pfam" id="PF00179">
    <property type="entry name" value="UQ_con"/>
    <property type="match status" value="1"/>
</dbReference>
<dbReference type="EMBL" id="OC921575">
    <property type="protein sequence ID" value="CAD7653516.1"/>
    <property type="molecule type" value="Genomic_DNA"/>
</dbReference>
<dbReference type="Proteomes" id="UP000728032">
    <property type="component" value="Unassembled WGS sequence"/>
</dbReference>
<accession>A0A7R9QR32</accession>
<keyword evidence="3" id="KW-1185">Reference proteome</keyword>
<feature type="domain" description="UBC core" evidence="1">
    <location>
        <begin position="8"/>
        <end position="158"/>
    </location>
</feature>
<dbReference type="PANTHER" id="PTHR24067">
    <property type="entry name" value="UBIQUITIN-CONJUGATING ENZYME E2"/>
    <property type="match status" value="1"/>
</dbReference>
<gene>
    <name evidence="2" type="ORF">ONB1V03_LOCUS10169</name>
</gene>
<dbReference type="InterPro" id="IPR050113">
    <property type="entry name" value="Ub_conjugating_enzyme"/>
</dbReference>
<reference evidence="2" key="1">
    <citation type="submission" date="2020-11" db="EMBL/GenBank/DDBJ databases">
        <authorList>
            <person name="Tran Van P."/>
        </authorList>
    </citation>
    <scope>NUCLEOTIDE SEQUENCE</scope>
</reference>
<evidence type="ECO:0000313" key="2">
    <source>
        <dbReference type="EMBL" id="CAD7653516.1"/>
    </source>
</evidence>
<evidence type="ECO:0000313" key="3">
    <source>
        <dbReference type="Proteomes" id="UP000728032"/>
    </source>
</evidence>
<dbReference type="PROSITE" id="PS50127">
    <property type="entry name" value="UBC_2"/>
    <property type="match status" value="1"/>
</dbReference>
<dbReference type="SUPFAM" id="SSF54495">
    <property type="entry name" value="UBC-like"/>
    <property type="match status" value="1"/>
</dbReference>
<dbReference type="AlphaFoldDB" id="A0A7R9QR32"/>
<proteinExistence type="predicted"/>
<dbReference type="EMBL" id="CAJPVJ010006750">
    <property type="protein sequence ID" value="CAG2170703.1"/>
    <property type="molecule type" value="Genomic_DNA"/>
</dbReference>
<sequence length="167" mass="18988">MSSQVPLLASKRLKRDYKDLIQEPVPFVSAHPLDSNILEWHFVLRGPPDSPFTDGIYHGCAKFPKEFPYKPPSLRMFTPSGRFVPNERICMSMSEFHPESWSPLWTVGSVLNGLLSFMLSADRAMGTCVSSDAEKRDFAQKSWKFNLKNKIFCKLFPELAAEAMSKP</sequence>
<dbReference type="InterPro" id="IPR016135">
    <property type="entry name" value="UBQ-conjugating_enzyme/RWD"/>
</dbReference>
<evidence type="ECO:0000259" key="1">
    <source>
        <dbReference type="PROSITE" id="PS50127"/>
    </source>
</evidence>
<dbReference type="SMART" id="SM00212">
    <property type="entry name" value="UBCc"/>
    <property type="match status" value="1"/>
</dbReference>
<organism evidence="2">
    <name type="scientific">Oppiella nova</name>
    <dbReference type="NCBI Taxonomy" id="334625"/>
    <lineage>
        <taxon>Eukaryota</taxon>
        <taxon>Metazoa</taxon>
        <taxon>Ecdysozoa</taxon>
        <taxon>Arthropoda</taxon>
        <taxon>Chelicerata</taxon>
        <taxon>Arachnida</taxon>
        <taxon>Acari</taxon>
        <taxon>Acariformes</taxon>
        <taxon>Sarcoptiformes</taxon>
        <taxon>Oribatida</taxon>
        <taxon>Brachypylina</taxon>
        <taxon>Oppioidea</taxon>
        <taxon>Oppiidae</taxon>
        <taxon>Oppiella</taxon>
    </lineage>
</organism>
<dbReference type="FunFam" id="3.10.110.10:FF:000109">
    <property type="entry name" value="Ubiquitin-conjugating enzyme E2 J2-like"/>
    <property type="match status" value="1"/>
</dbReference>